<comment type="subcellular location">
    <subcellularLocation>
        <location evidence="6">Cell membrane</location>
        <topology evidence="6">Multi-pass membrane protein</topology>
    </subcellularLocation>
    <subcellularLocation>
        <location evidence="1">Membrane</location>
        <topology evidence="1">Multi-pass membrane protein</topology>
    </subcellularLocation>
</comment>
<feature type="transmembrane region" description="Helical" evidence="6">
    <location>
        <begin position="181"/>
        <end position="201"/>
    </location>
</feature>
<evidence type="ECO:0000256" key="6">
    <source>
        <dbReference type="RuleBase" id="RU361157"/>
    </source>
</evidence>
<evidence type="ECO:0000313" key="9">
    <source>
        <dbReference type="Proteomes" id="UP000243799"/>
    </source>
</evidence>
<keyword evidence="5" id="KW-0046">Antibiotic resistance</keyword>
<keyword evidence="6" id="KW-1003">Cell membrane</keyword>
<feature type="transmembrane region" description="Helical" evidence="6">
    <location>
        <begin position="67"/>
        <end position="91"/>
    </location>
</feature>
<dbReference type="InterPro" id="IPR052902">
    <property type="entry name" value="ABC-2_transporter"/>
</dbReference>
<keyword evidence="2 6" id="KW-0812">Transmembrane</keyword>
<sequence>MTTAVHRPVRHQLALLWHQIRYEQLSFWRNPQSAFFTFLFPVVIMAIFGLLFGDVGATAFFGGLSAMQYYVCTIAGLSVLGSCYSQLAVVLSARRQYGILKRLRATPLPTSTYFAGLLAHCVLVSVVTVLLVVGIGALFGVPMPDPSGWPAIAVVLVLGAAAFCALGVAVASLIRNAEAAPAVVQFVLFPLLFVSGTYMPVDSGVLRTISGALPVRPFNEALLGSLGHGTGYAWTSLGVLFCWGIVGAVVAVRRFRWDPRPE</sequence>
<dbReference type="EMBL" id="FOKG01000014">
    <property type="protein sequence ID" value="SFB50244.1"/>
    <property type="molecule type" value="Genomic_DNA"/>
</dbReference>
<dbReference type="InterPro" id="IPR013525">
    <property type="entry name" value="ABC2_TM"/>
</dbReference>
<keyword evidence="9" id="KW-1185">Reference proteome</keyword>
<reference evidence="9" key="1">
    <citation type="submission" date="2016-10" db="EMBL/GenBank/DDBJ databases">
        <authorList>
            <person name="Varghese N."/>
            <person name="Submissions S."/>
        </authorList>
    </citation>
    <scope>NUCLEOTIDE SEQUENCE [LARGE SCALE GENOMIC DNA]</scope>
    <source>
        <strain evidence="9">CGMCC 4.3568</strain>
    </source>
</reference>
<evidence type="ECO:0000256" key="5">
    <source>
        <dbReference type="ARBA" id="ARBA00023251"/>
    </source>
</evidence>
<protein>
    <recommendedName>
        <fullName evidence="6">Transport permease protein</fullName>
    </recommendedName>
</protein>
<dbReference type="Proteomes" id="UP000243799">
    <property type="component" value="Unassembled WGS sequence"/>
</dbReference>
<accession>A0A1I1BIN9</accession>
<dbReference type="Pfam" id="PF01061">
    <property type="entry name" value="ABC2_membrane"/>
    <property type="match status" value="1"/>
</dbReference>
<dbReference type="OrthoDB" id="9786643at2"/>
<dbReference type="RefSeq" id="WP_091675284.1">
    <property type="nucleotide sequence ID" value="NZ_FOKG01000014.1"/>
</dbReference>
<dbReference type="STRING" id="490629.SAMN05216266_114161"/>
<dbReference type="PANTHER" id="PTHR43027:SF2">
    <property type="entry name" value="TRANSPORT PERMEASE PROTEIN"/>
    <property type="match status" value="1"/>
</dbReference>
<dbReference type="GO" id="GO:0043190">
    <property type="term" value="C:ATP-binding cassette (ABC) transporter complex"/>
    <property type="evidence" value="ECO:0007669"/>
    <property type="project" value="InterPro"/>
</dbReference>
<evidence type="ECO:0000256" key="3">
    <source>
        <dbReference type="ARBA" id="ARBA00022989"/>
    </source>
</evidence>
<feature type="transmembrane region" description="Helical" evidence="6">
    <location>
        <begin position="34"/>
        <end position="61"/>
    </location>
</feature>
<proteinExistence type="inferred from homology"/>
<dbReference type="PANTHER" id="PTHR43027">
    <property type="entry name" value="DOXORUBICIN RESISTANCE ABC TRANSPORTER PERMEASE PROTEIN DRRC-RELATED"/>
    <property type="match status" value="1"/>
</dbReference>
<feature type="transmembrane region" description="Helical" evidence="6">
    <location>
        <begin position="151"/>
        <end position="174"/>
    </location>
</feature>
<dbReference type="GO" id="GO:0140359">
    <property type="term" value="F:ABC-type transporter activity"/>
    <property type="evidence" value="ECO:0007669"/>
    <property type="project" value="InterPro"/>
</dbReference>
<evidence type="ECO:0000256" key="4">
    <source>
        <dbReference type="ARBA" id="ARBA00023136"/>
    </source>
</evidence>
<keyword evidence="6" id="KW-0813">Transport</keyword>
<evidence type="ECO:0000256" key="1">
    <source>
        <dbReference type="ARBA" id="ARBA00004141"/>
    </source>
</evidence>
<dbReference type="InterPro" id="IPR047817">
    <property type="entry name" value="ABC2_TM_bact-type"/>
</dbReference>
<name>A0A1I1BIN9_9PSEU</name>
<dbReference type="InterPro" id="IPR000412">
    <property type="entry name" value="ABC_2_transport"/>
</dbReference>
<feature type="domain" description="ABC transmembrane type-2" evidence="7">
    <location>
        <begin position="32"/>
        <end position="258"/>
    </location>
</feature>
<dbReference type="GO" id="GO:0046677">
    <property type="term" value="P:response to antibiotic"/>
    <property type="evidence" value="ECO:0007669"/>
    <property type="project" value="UniProtKB-KW"/>
</dbReference>
<gene>
    <name evidence="8" type="ORF">SAMN05216266_114161</name>
</gene>
<dbReference type="PIRSF" id="PIRSF006648">
    <property type="entry name" value="DrrB"/>
    <property type="match status" value="1"/>
</dbReference>
<dbReference type="AlphaFoldDB" id="A0A1I1BIN9"/>
<comment type="similarity">
    <text evidence="6">Belongs to the ABC-2 integral membrane protein family.</text>
</comment>
<feature type="transmembrane region" description="Helical" evidence="6">
    <location>
        <begin position="232"/>
        <end position="252"/>
    </location>
</feature>
<evidence type="ECO:0000256" key="2">
    <source>
        <dbReference type="ARBA" id="ARBA00022692"/>
    </source>
</evidence>
<evidence type="ECO:0000313" key="8">
    <source>
        <dbReference type="EMBL" id="SFB50244.1"/>
    </source>
</evidence>
<organism evidence="8 9">
    <name type="scientific">Amycolatopsis marina</name>
    <dbReference type="NCBI Taxonomy" id="490629"/>
    <lineage>
        <taxon>Bacteria</taxon>
        <taxon>Bacillati</taxon>
        <taxon>Actinomycetota</taxon>
        <taxon>Actinomycetes</taxon>
        <taxon>Pseudonocardiales</taxon>
        <taxon>Pseudonocardiaceae</taxon>
        <taxon>Amycolatopsis</taxon>
    </lineage>
</organism>
<keyword evidence="3 6" id="KW-1133">Transmembrane helix</keyword>
<keyword evidence="4 6" id="KW-0472">Membrane</keyword>
<feature type="transmembrane region" description="Helical" evidence="6">
    <location>
        <begin position="112"/>
        <end position="139"/>
    </location>
</feature>
<evidence type="ECO:0000259" key="7">
    <source>
        <dbReference type="PROSITE" id="PS51012"/>
    </source>
</evidence>
<dbReference type="PROSITE" id="PS51012">
    <property type="entry name" value="ABC_TM2"/>
    <property type="match status" value="1"/>
</dbReference>